<evidence type="ECO:0000313" key="2">
    <source>
        <dbReference type="Proteomes" id="UP000005512"/>
    </source>
</evidence>
<dbReference type="EMBL" id="ABXV02000027">
    <property type="protein sequence ID" value="EFB72063.1"/>
    <property type="molecule type" value="Genomic_DNA"/>
</dbReference>
<dbReference type="AlphaFoldDB" id="D1P3E7"/>
<dbReference type="Proteomes" id="UP000005512">
    <property type="component" value="Unassembled WGS sequence"/>
</dbReference>
<gene>
    <name evidence="1" type="ORF">PROVRUST_06818</name>
</gene>
<dbReference type="STRING" id="500637.PROVRUST_06818"/>
<proteinExistence type="predicted"/>
<dbReference type="HOGENOM" id="CLU_214476_0_0_6"/>
<sequence>MQGCHFGCQQNGIFYASGLITFDCSNSAQSRYSDNHNTFEV</sequence>
<evidence type="ECO:0000313" key="1">
    <source>
        <dbReference type="EMBL" id="EFB72063.1"/>
    </source>
</evidence>
<organism evidence="1 2">
    <name type="scientific">Providencia rustigianii DSM 4541</name>
    <dbReference type="NCBI Taxonomy" id="500637"/>
    <lineage>
        <taxon>Bacteria</taxon>
        <taxon>Pseudomonadati</taxon>
        <taxon>Pseudomonadota</taxon>
        <taxon>Gammaproteobacteria</taxon>
        <taxon>Enterobacterales</taxon>
        <taxon>Morganellaceae</taxon>
        <taxon>Providencia</taxon>
    </lineage>
</organism>
<accession>D1P3E7</accession>
<comment type="caution">
    <text evidence="1">The sequence shown here is derived from an EMBL/GenBank/DDBJ whole genome shotgun (WGS) entry which is preliminary data.</text>
</comment>
<reference evidence="1" key="1">
    <citation type="submission" date="2009-12" db="EMBL/GenBank/DDBJ databases">
        <authorList>
            <person name="Weinstock G."/>
            <person name="Sodergren E."/>
            <person name="Clifton S."/>
            <person name="Fulton L."/>
            <person name="Fulton B."/>
            <person name="Courtney L."/>
            <person name="Fronick C."/>
            <person name="Harrison M."/>
            <person name="Strong C."/>
            <person name="Farmer C."/>
            <person name="Delahaunty K."/>
            <person name="Markovic C."/>
            <person name="Hall O."/>
            <person name="Minx P."/>
            <person name="Tomlinson C."/>
            <person name="Mitreva M."/>
            <person name="Nelson J."/>
            <person name="Hou S."/>
            <person name="Wollam A."/>
            <person name="Pepin K.H."/>
            <person name="Johnson M."/>
            <person name="Bhonagiri V."/>
            <person name="Nash W.E."/>
            <person name="Warren W."/>
            <person name="Chinwalla A."/>
            <person name="Mardis E.R."/>
            <person name="Wilson R.K."/>
        </authorList>
    </citation>
    <scope>NUCLEOTIDE SEQUENCE [LARGE SCALE GENOMIC DNA]</scope>
    <source>
        <strain evidence="1">DSM 4541</strain>
    </source>
</reference>
<keyword evidence="2" id="KW-1185">Reference proteome</keyword>
<protein>
    <submittedName>
        <fullName evidence="1">Uncharacterized protein</fullName>
    </submittedName>
</protein>
<name>D1P3E7_9GAMM</name>
<dbReference type="eggNOG" id="ENOG5031J7Q">
    <property type="taxonomic scope" value="Bacteria"/>
</dbReference>